<organism evidence="2 3">
    <name type="scientific">Pyrococcus abyssi (strain GE5 / Orsay)</name>
    <dbReference type="NCBI Taxonomy" id="272844"/>
    <lineage>
        <taxon>Archaea</taxon>
        <taxon>Methanobacteriati</taxon>
        <taxon>Methanobacteriota</taxon>
        <taxon>Thermococci</taxon>
        <taxon>Thermococcales</taxon>
        <taxon>Thermococcaceae</taxon>
        <taxon>Pyrococcus</taxon>
    </lineage>
</organism>
<dbReference type="AlphaFoldDB" id="G8ZFL3"/>
<proteinExistence type="predicted"/>
<feature type="transmembrane region" description="Helical" evidence="1">
    <location>
        <begin position="51"/>
        <end position="67"/>
    </location>
</feature>
<accession>G8ZFL3</accession>
<evidence type="ECO:0000313" key="2">
    <source>
        <dbReference type="EMBL" id="CCE69404.1"/>
    </source>
</evidence>
<comment type="miscellaneous">
    <text evidence="2">The sequence shown here is derived from an EMBL/GenBank/DDBJ third party annotation (TPA) entry.</text>
</comment>
<dbReference type="RefSeq" id="WP_231845555.1">
    <property type="nucleotide sequence ID" value="NC_000868.1"/>
</dbReference>
<name>G8ZFL3_PYRAB</name>
<keyword evidence="1" id="KW-0812">Transmembrane</keyword>
<reference evidence="2 3" key="1">
    <citation type="journal article" date="2012" name="Curr. Microbiol.">
        <title>Re-annotation of two hyperthermophilic archaea Pyrococcus abyssi GE5 and Pyrococcus furiosus DSM 3638.</title>
        <authorList>
            <person name="Gao J."/>
            <person name="Wang J."/>
        </authorList>
    </citation>
    <scope>GENOME REANNOTATION</scope>
    <source>
        <strain evidence="3">GE5 / Orsay</strain>
    </source>
</reference>
<evidence type="ECO:0000313" key="3">
    <source>
        <dbReference type="Proteomes" id="UP000009139"/>
    </source>
</evidence>
<evidence type="ECO:0008006" key="4">
    <source>
        <dbReference type="Google" id="ProtNLM"/>
    </source>
</evidence>
<feature type="transmembrane region" description="Helical" evidence="1">
    <location>
        <begin position="12"/>
        <end position="31"/>
    </location>
</feature>
<keyword evidence="1" id="KW-1133">Transmembrane helix</keyword>
<gene>
    <name evidence="2" type="ordered locus">PAB2330.2n</name>
</gene>
<dbReference type="EMBL" id="HE613800">
    <property type="protein sequence ID" value="CCE69404.1"/>
    <property type="molecule type" value="Genomic_DNA"/>
</dbReference>
<keyword evidence="1" id="KW-0472">Membrane</keyword>
<evidence type="ECO:0000256" key="1">
    <source>
        <dbReference type="SAM" id="Phobius"/>
    </source>
</evidence>
<protein>
    <recommendedName>
        <fullName evidence="4">DUF4405 domain-containing protein</fullName>
    </recommendedName>
</protein>
<dbReference type="Proteomes" id="UP000009139">
    <property type="component" value="Chromosome"/>
</dbReference>
<sequence length="81" mass="9265">MKKLSLIKAAFSLILLIAFCGVIFITIGTIISTRQGSFLGLTQLDFLKLRARYGFIMLVLILIHLFMNRSIMKKELQLLFD</sequence>